<dbReference type="GO" id="GO:0003677">
    <property type="term" value="F:DNA binding"/>
    <property type="evidence" value="ECO:0007669"/>
    <property type="project" value="UniProtKB-UniRule"/>
</dbReference>
<accession>A0A1S8WYU1</accession>
<keyword evidence="1 2" id="KW-0539">Nucleus</keyword>
<organism evidence="4 5">
    <name type="scientific">Opisthorchis viverrini</name>
    <name type="common">Southeast Asian liver fluke</name>
    <dbReference type="NCBI Taxonomy" id="6198"/>
    <lineage>
        <taxon>Eukaryota</taxon>
        <taxon>Metazoa</taxon>
        <taxon>Spiralia</taxon>
        <taxon>Lophotrochozoa</taxon>
        <taxon>Platyhelminthes</taxon>
        <taxon>Trematoda</taxon>
        <taxon>Digenea</taxon>
        <taxon>Opisthorchiida</taxon>
        <taxon>Opisthorchiata</taxon>
        <taxon>Opisthorchiidae</taxon>
        <taxon>Opisthorchis</taxon>
    </lineage>
</organism>
<dbReference type="Pfam" id="PF00046">
    <property type="entry name" value="Homeodomain"/>
    <property type="match status" value="1"/>
</dbReference>
<evidence type="ECO:0000256" key="1">
    <source>
        <dbReference type="PROSITE-ProRule" id="PRU00108"/>
    </source>
</evidence>
<dbReference type="GO" id="GO:0005634">
    <property type="term" value="C:nucleus"/>
    <property type="evidence" value="ECO:0007669"/>
    <property type="project" value="UniProtKB-SubCell"/>
</dbReference>
<dbReference type="AlphaFoldDB" id="A0A1S8WYU1"/>
<proteinExistence type="predicted"/>
<sequence>MSCARCFQPQQLFTIDAILASECKSDKILNKEVRQRHLGLCTSMCNELPINPDVSSHLHPVSSYWSQQISKSLPTDLEVKAAVTPPTSPADIGSYDKGDSLPRLHTLKSVKSRSPRIPFTKIQVDALETKFQQTHYLSGMEVYQLSSKLSLAEN</sequence>
<dbReference type="Proteomes" id="UP000243686">
    <property type="component" value="Unassembled WGS sequence"/>
</dbReference>
<dbReference type="CDD" id="cd00086">
    <property type="entry name" value="homeodomain"/>
    <property type="match status" value="1"/>
</dbReference>
<evidence type="ECO:0000256" key="2">
    <source>
        <dbReference type="RuleBase" id="RU000682"/>
    </source>
</evidence>
<feature type="non-terminal residue" evidence="4">
    <location>
        <position position="154"/>
    </location>
</feature>
<keyword evidence="1 2" id="KW-0371">Homeobox</keyword>
<dbReference type="PROSITE" id="PS50071">
    <property type="entry name" value="HOMEOBOX_2"/>
    <property type="match status" value="1"/>
</dbReference>
<evidence type="ECO:0000259" key="3">
    <source>
        <dbReference type="PROSITE" id="PS50071"/>
    </source>
</evidence>
<comment type="subcellular location">
    <subcellularLocation>
        <location evidence="1 2">Nucleus</location>
    </subcellularLocation>
</comment>
<dbReference type="SUPFAM" id="SSF46689">
    <property type="entry name" value="Homeodomain-like"/>
    <property type="match status" value="1"/>
</dbReference>
<name>A0A1S8WYU1_OPIVI</name>
<dbReference type="InterPro" id="IPR009057">
    <property type="entry name" value="Homeodomain-like_sf"/>
</dbReference>
<evidence type="ECO:0000313" key="4">
    <source>
        <dbReference type="EMBL" id="OON19585.1"/>
    </source>
</evidence>
<gene>
    <name evidence="4" type="ORF">X801_04545</name>
</gene>
<feature type="domain" description="Homeobox" evidence="3">
    <location>
        <begin position="110"/>
        <end position="154"/>
    </location>
</feature>
<dbReference type="EMBL" id="KV893188">
    <property type="protein sequence ID" value="OON19585.1"/>
    <property type="molecule type" value="Genomic_DNA"/>
</dbReference>
<protein>
    <submittedName>
        <fullName evidence="4">Homeobox domain protein</fullName>
    </submittedName>
</protein>
<dbReference type="InterPro" id="IPR001356">
    <property type="entry name" value="HD"/>
</dbReference>
<keyword evidence="5" id="KW-1185">Reference proteome</keyword>
<dbReference type="Gene3D" id="1.10.10.60">
    <property type="entry name" value="Homeodomain-like"/>
    <property type="match status" value="1"/>
</dbReference>
<evidence type="ECO:0000313" key="5">
    <source>
        <dbReference type="Proteomes" id="UP000243686"/>
    </source>
</evidence>
<keyword evidence="1 2" id="KW-0238">DNA-binding</keyword>
<reference evidence="4 5" key="1">
    <citation type="submission" date="2015-03" db="EMBL/GenBank/DDBJ databases">
        <title>Draft genome of the nematode, Opisthorchis viverrini.</title>
        <authorList>
            <person name="Mitreva M."/>
        </authorList>
    </citation>
    <scope>NUCLEOTIDE SEQUENCE [LARGE SCALE GENOMIC DNA]</scope>
    <source>
        <strain evidence="4">Khon Kaen</strain>
    </source>
</reference>